<feature type="transmembrane region" description="Helical" evidence="8">
    <location>
        <begin position="174"/>
        <end position="198"/>
    </location>
</feature>
<dbReference type="InterPro" id="IPR000515">
    <property type="entry name" value="MetI-like"/>
</dbReference>
<dbReference type="GO" id="GO:0055085">
    <property type="term" value="P:transmembrane transport"/>
    <property type="evidence" value="ECO:0007669"/>
    <property type="project" value="InterPro"/>
</dbReference>
<evidence type="ECO:0000256" key="5">
    <source>
        <dbReference type="ARBA" id="ARBA00022692"/>
    </source>
</evidence>
<dbReference type="PANTHER" id="PTHR42929:SF5">
    <property type="entry name" value="ABC TRANSPORTER PERMEASE PROTEIN"/>
    <property type="match status" value="1"/>
</dbReference>
<dbReference type="InterPro" id="IPR035906">
    <property type="entry name" value="MetI-like_sf"/>
</dbReference>
<keyword evidence="3 8" id="KW-0813">Transport</keyword>
<reference evidence="10 11" key="1">
    <citation type="submission" date="2018-06" db="EMBL/GenBank/DDBJ databases">
        <title>Genomic Encyclopedia of Archaeal and Bacterial Type Strains, Phase II (KMG-II): from individual species to whole genera.</title>
        <authorList>
            <person name="Goeker M."/>
        </authorList>
    </citation>
    <scope>NUCLEOTIDE SEQUENCE [LARGE SCALE GENOMIC DNA]</scope>
    <source>
        <strain evidence="10 11">DSM 24525</strain>
    </source>
</reference>
<dbReference type="PROSITE" id="PS50928">
    <property type="entry name" value="ABC_TM1"/>
    <property type="match status" value="1"/>
</dbReference>
<feature type="transmembrane region" description="Helical" evidence="8">
    <location>
        <begin position="311"/>
        <end position="334"/>
    </location>
</feature>
<evidence type="ECO:0000256" key="3">
    <source>
        <dbReference type="ARBA" id="ARBA00022448"/>
    </source>
</evidence>
<accession>A0A2W7ID53</accession>
<dbReference type="Proteomes" id="UP000249688">
    <property type="component" value="Unassembled WGS sequence"/>
</dbReference>
<proteinExistence type="inferred from homology"/>
<comment type="subcellular location">
    <subcellularLocation>
        <location evidence="1 8">Cell membrane</location>
        <topology evidence="1 8">Multi-pass membrane protein</topology>
    </subcellularLocation>
</comment>
<keyword evidence="6 8" id="KW-1133">Transmembrane helix</keyword>
<dbReference type="Pfam" id="PF00528">
    <property type="entry name" value="BPD_transp_1"/>
    <property type="match status" value="1"/>
</dbReference>
<sequence length="390" mass="41699">MARRHNRLAALLLAPLLLLLCGSFFIPVARILVTAVADPELSEALPRTAALLRGWDGQGPPPEPVFVAIGEELAAALRDRRIGRVAQRLNFEQSGMRSLLLRTARAGVTSRAALVALDARWGAPETWTLLRGAAGPATGLYLLRALDLVRSPDGAIQPVPKDDALYRTLFLRTLWIALVVTAICVVLAYPVAAVLAGLPPRWSRIGMLLVLVPFWTSVLVRTTAWFVLLQREGPLNAALVALGLVDQPVQLIGTRFAVVLAMVHVLLPFAILPAYSVMKRIDPALMRAAASLGAPGWWRFLAIHLPLSLPGVAAGAAFVFLLSAGYFITPALLGGPQDQMVASFIAFFMNQTVNWGMASALACLLLAMAGAVLALARGLLPGVLSGRFRA</sequence>
<comment type="caution">
    <text evidence="10">The sequence shown here is derived from an EMBL/GenBank/DDBJ whole genome shotgun (WGS) entry which is preliminary data.</text>
</comment>
<feature type="transmembrane region" description="Helical" evidence="8">
    <location>
        <begin position="355"/>
        <end position="380"/>
    </location>
</feature>
<evidence type="ECO:0000256" key="1">
    <source>
        <dbReference type="ARBA" id="ARBA00004651"/>
    </source>
</evidence>
<keyword evidence="11" id="KW-1185">Reference proteome</keyword>
<evidence type="ECO:0000256" key="6">
    <source>
        <dbReference type="ARBA" id="ARBA00022989"/>
    </source>
</evidence>
<dbReference type="Gene3D" id="1.10.3720.10">
    <property type="entry name" value="MetI-like"/>
    <property type="match status" value="1"/>
</dbReference>
<dbReference type="GO" id="GO:0005886">
    <property type="term" value="C:plasma membrane"/>
    <property type="evidence" value="ECO:0007669"/>
    <property type="project" value="UniProtKB-SubCell"/>
</dbReference>
<dbReference type="OrthoDB" id="7915284at2"/>
<dbReference type="AlphaFoldDB" id="A0A2W7ID53"/>
<gene>
    <name evidence="10" type="ORF">C8P66_11363</name>
</gene>
<comment type="similarity">
    <text evidence="2">Belongs to the binding-protein-dependent transport system permease family. CysTW subfamily.</text>
</comment>
<evidence type="ECO:0000256" key="8">
    <source>
        <dbReference type="RuleBase" id="RU363032"/>
    </source>
</evidence>
<protein>
    <submittedName>
        <fullName evidence="10">Putative spermidine/putrescine transport system permease protein</fullName>
    </submittedName>
</protein>
<evidence type="ECO:0000256" key="2">
    <source>
        <dbReference type="ARBA" id="ARBA00007069"/>
    </source>
</evidence>
<evidence type="ECO:0000259" key="9">
    <source>
        <dbReference type="PROSITE" id="PS50928"/>
    </source>
</evidence>
<evidence type="ECO:0000256" key="7">
    <source>
        <dbReference type="ARBA" id="ARBA00023136"/>
    </source>
</evidence>
<dbReference type="PANTHER" id="PTHR42929">
    <property type="entry name" value="INNER MEMBRANE ABC TRANSPORTER PERMEASE PROTEIN YDCU-RELATED-RELATED"/>
    <property type="match status" value="1"/>
</dbReference>
<feature type="transmembrane region" description="Helical" evidence="8">
    <location>
        <begin position="205"/>
        <end position="229"/>
    </location>
</feature>
<feature type="transmembrane region" description="Helical" evidence="8">
    <location>
        <begin position="249"/>
        <end position="272"/>
    </location>
</feature>
<keyword evidence="5 8" id="KW-0812">Transmembrane</keyword>
<dbReference type="RefSeq" id="WP_111398614.1">
    <property type="nucleotide sequence ID" value="NZ_QKYU01000013.1"/>
</dbReference>
<evidence type="ECO:0000313" key="10">
    <source>
        <dbReference type="EMBL" id="PZW44896.1"/>
    </source>
</evidence>
<dbReference type="CDD" id="cd06261">
    <property type="entry name" value="TM_PBP2"/>
    <property type="match status" value="1"/>
</dbReference>
<keyword evidence="4" id="KW-1003">Cell membrane</keyword>
<organism evidence="10 11">
    <name type="scientific">Humitalea rosea</name>
    <dbReference type="NCBI Taxonomy" id="990373"/>
    <lineage>
        <taxon>Bacteria</taxon>
        <taxon>Pseudomonadati</taxon>
        <taxon>Pseudomonadota</taxon>
        <taxon>Alphaproteobacteria</taxon>
        <taxon>Acetobacterales</taxon>
        <taxon>Roseomonadaceae</taxon>
        <taxon>Humitalea</taxon>
    </lineage>
</organism>
<dbReference type="EMBL" id="QKYU01000013">
    <property type="protein sequence ID" value="PZW44896.1"/>
    <property type="molecule type" value="Genomic_DNA"/>
</dbReference>
<evidence type="ECO:0000313" key="11">
    <source>
        <dbReference type="Proteomes" id="UP000249688"/>
    </source>
</evidence>
<evidence type="ECO:0000256" key="4">
    <source>
        <dbReference type="ARBA" id="ARBA00022475"/>
    </source>
</evidence>
<name>A0A2W7ID53_9PROT</name>
<dbReference type="SUPFAM" id="SSF161098">
    <property type="entry name" value="MetI-like"/>
    <property type="match status" value="1"/>
</dbReference>
<feature type="domain" description="ABC transmembrane type-1" evidence="9">
    <location>
        <begin position="170"/>
        <end position="376"/>
    </location>
</feature>
<keyword evidence="7 8" id="KW-0472">Membrane</keyword>